<dbReference type="GO" id="GO:0005975">
    <property type="term" value="P:carbohydrate metabolic process"/>
    <property type="evidence" value="ECO:0007669"/>
    <property type="project" value="InterPro"/>
</dbReference>
<evidence type="ECO:0000256" key="3">
    <source>
        <dbReference type="ARBA" id="ARBA00012560"/>
    </source>
</evidence>
<dbReference type="EC" id="2.4.1.25" evidence="3"/>
<reference evidence="10 11" key="1">
    <citation type="submission" date="2018-04" db="EMBL/GenBank/DDBJ databases">
        <title>Complete genome sequence of Hydrogenophilus thermoluteolus TH-1.</title>
        <authorList>
            <person name="Arai H."/>
        </authorList>
    </citation>
    <scope>NUCLEOTIDE SEQUENCE [LARGE SCALE GENOMIC DNA]</scope>
    <source>
        <strain evidence="10 11">TH-1</strain>
    </source>
</reference>
<evidence type="ECO:0000256" key="8">
    <source>
        <dbReference type="ARBA" id="ARBA00031423"/>
    </source>
</evidence>
<evidence type="ECO:0000256" key="9">
    <source>
        <dbReference type="ARBA" id="ARBA00031501"/>
    </source>
</evidence>
<organism evidence="10 11">
    <name type="scientific">Hydrogenophilus thermoluteolus</name>
    <name type="common">Pseudomonas hydrogenothermophila</name>
    <dbReference type="NCBI Taxonomy" id="297"/>
    <lineage>
        <taxon>Bacteria</taxon>
        <taxon>Pseudomonadati</taxon>
        <taxon>Pseudomonadota</taxon>
        <taxon>Hydrogenophilia</taxon>
        <taxon>Hydrogenophilales</taxon>
        <taxon>Hydrogenophilaceae</taxon>
        <taxon>Hydrogenophilus</taxon>
    </lineage>
</organism>
<dbReference type="PANTHER" id="PTHR32438:SF5">
    <property type="entry name" value="4-ALPHA-GLUCANOTRANSFERASE DPE1, CHLOROPLASTIC_AMYLOPLASTIC"/>
    <property type="match status" value="1"/>
</dbReference>
<gene>
    <name evidence="10" type="ORF">HPTL_0887</name>
</gene>
<keyword evidence="7" id="KW-0119">Carbohydrate metabolism</keyword>
<evidence type="ECO:0000256" key="7">
    <source>
        <dbReference type="ARBA" id="ARBA00023277"/>
    </source>
</evidence>
<evidence type="ECO:0000256" key="4">
    <source>
        <dbReference type="ARBA" id="ARBA00020295"/>
    </source>
</evidence>
<keyword evidence="11" id="KW-1185">Reference proteome</keyword>
<evidence type="ECO:0000313" key="11">
    <source>
        <dbReference type="Proteomes" id="UP000262004"/>
    </source>
</evidence>
<dbReference type="Pfam" id="PF02446">
    <property type="entry name" value="Glyco_hydro_77"/>
    <property type="match status" value="2"/>
</dbReference>
<accession>A0A2Z6DXW9</accession>
<dbReference type="PANTHER" id="PTHR32438">
    <property type="entry name" value="4-ALPHA-GLUCANOTRANSFERASE DPE1, CHLOROPLASTIC/AMYLOPLASTIC"/>
    <property type="match status" value="1"/>
</dbReference>
<dbReference type="EMBL" id="AP018558">
    <property type="protein sequence ID" value="BBD77155.1"/>
    <property type="molecule type" value="Genomic_DNA"/>
</dbReference>
<dbReference type="Gene3D" id="3.20.20.80">
    <property type="entry name" value="Glycosidases"/>
    <property type="match status" value="2"/>
</dbReference>
<proteinExistence type="inferred from homology"/>
<evidence type="ECO:0000256" key="1">
    <source>
        <dbReference type="ARBA" id="ARBA00000439"/>
    </source>
</evidence>
<dbReference type="OrthoDB" id="9763489at2"/>
<keyword evidence="5" id="KW-0328">Glycosyltransferase</keyword>
<name>A0A2Z6DXW9_HYDTE</name>
<sequence>MVREWLERRAAGVLLHPTALAGDDGLTEARVRAFVAWMAQAGLRLWQILPIHPPRHVSPYECVTSFAVNERLFAAEWLQRTLPPQETVESALQGEVWLSGESGLASPGLAPFAPVIARERVKYALFCYYAHQFPDRPFWAWPPDLALFREDEQLPPEARGWLTAKMARLLAAERAWQQVLALVHEAGIWVVGDLPFFVAANSADVWGNRAYFLLQSDGSPAFVAGVPPDYFSASGQRWGNPQYDWGMLRETEFGWWRARLAAQLSWCDGVRLDHFRGYQAVWSIPEDAPTAETGCWVPVPGDALFARVRTDCGGEPLPFIAEDLGIITDEVRALQAAFHLPGISVLQFGFDGLPGNPHAPHAIPEWQWVMTGTHDNATTLEWWNGIEDGGYREWILAQLPHSDDPMPWPMIDAALASRARWAVIPIADWLGLGAEARFNVPGTVNERNWRWRVPEGALRVELAQRIRDRVERFARG</sequence>
<evidence type="ECO:0000256" key="2">
    <source>
        <dbReference type="ARBA" id="ARBA00005684"/>
    </source>
</evidence>
<dbReference type="SUPFAM" id="SSF51445">
    <property type="entry name" value="(Trans)glycosidases"/>
    <property type="match status" value="1"/>
</dbReference>
<dbReference type="KEGG" id="htl:HPTL_0887"/>
<comment type="similarity">
    <text evidence="2">Belongs to the disproportionating enzyme family.</text>
</comment>
<dbReference type="InterPro" id="IPR003385">
    <property type="entry name" value="Glyco_hydro_77"/>
</dbReference>
<evidence type="ECO:0000313" key="10">
    <source>
        <dbReference type="EMBL" id="BBD77155.1"/>
    </source>
</evidence>
<dbReference type="RefSeq" id="WP_119334918.1">
    <property type="nucleotide sequence ID" value="NZ_AP018558.1"/>
</dbReference>
<dbReference type="Proteomes" id="UP000262004">
    <property type="component" value="Chromosome"/>
</dbReference>
<dbReference type="GO" id="GO:0004134">
    <property type="term" value="F:4-alpha-glucanotransferase activity"/>
    <property type="evidence" value="ECO:0007669"/>
    <property type="project" value="UniProtKB-EC"/>
</dbReference>
<protein>
    <recommendedName>
        <fullName evidence="4">4-alpha-glucanotransferase</fullName>
        <ecNumber evidence="3">2.4.1.25</ecNumber>
    </recommendedName>
    <alternativeName>
        <fullName evidence="8">Amylomaltase</fullName>
    </alternativeName>
    <alternativeName>
        <fullName evidence="9">Disproportionating enzyme</fullName>
    </alternativeName>
</protein>
<comment type="catalytic activity">
    <reaction evidence="1">
        <text>Transfers a segment of a (1-&gt;4)-alpha-D-glucan to a new position in an acceptor, which may be glucose or a (1-&gt;4)-alpha-D-glucan.</text>
        <dbReference type="EC" id="2.4.1.25"/>
    </reaction>
</comment>
<keyword evidence="6 10" id="KW-0808">Transferase</keyword>
<dbReference type="InterPro" id="IPR017853">
    <property type="entry name" value="GH"/>
</dbReference>
<evidence type="ECO:0000256" key="5">
    <source>
        <dbReference type="ARBA" id="ARBA00022676"/>
    </source>
</evidence>
<evidence type="ECO:0000256" key="6">
    <source>
        <dbReference type="ARBA" id="ARBA00022679"/>
    </source>
</evidence>
<dbReference type="AlphaFoldDB" id="A0A2Z6DXW9"/>